<accession>A0A8H6W965</accession>
<evidence type="ECO:0000259" key="4">
    <source>
        <dbReference type="Pfam" id="PF20411"/>
    </source>
</evidence>
<feature type="region of interest" description="Disordered" evidence="2">
    <location>
        <begin position="126"/>
        <end position="148"/>
    </location>
</feature>
<feature type="compositionally biased region" description="Acidic residues" evidence="2">
    <location>
        <begin position="411"/>
        <end position="423"/>
    </location>
</feature>
<dbReference type="EMBL" id="JACAZF010000005">
    <property type="protein sequence ID" value="KAF7303819.1"/>
    <property type="molecule type" value="Genomic_DNA"/>
</dbReference>
<feature type="region of interest" description="Disordered" evidence="2">
    <location>
        <begin position="395"/>
        <end position="440"/>
    </location>
</feature>
<sequence length="440" mass="50479">MIVTLLHNLQLLQSTLMLVKSDPQIEVLRTLLAEKTEQAAKQEKEIQQFRLDQAVNRKKIVGLTAELAEAEAKLARLSRIKVKEEPRTLEIIEVDDSDEESKNSLDVSVALGELPLRIASPVFLQHEPSDPEEGFSTPTNRKRRRKPQEVAVKEEPQDTVVDVVFKTESATEVRHVILTKNEDGFDIFRVDTFGARAPIAVPKRFYRAFSRKQIKDVFGGCLQVTRHHWTKDPTHRRKENFSSNTQPFATYNRKWSHSLPAHPGAHGIGICNLLDCPTNPEPIPLFVGEGPSEWCLMGLYVYQQCGEVAQQHLDRLPAHVLKAWIDGFVTKRWGDNEIKQKNMELPADRKIIRNYHGVLAALKDGRLVLNFTILECVGYPYDWFEHLEEYEAQMKKKDARGAPKRKRDEVEERDSDCESEESDLGFSRTVLRTSPRKRQK</sequence>
<dbReference type="OrthoDB" id="3035962at2759"/>
<evidence type="ECO:0000313" key="6">
    <source>
        <dbReference type="Proteomes" id="UP000636479"/>
    </source>
</evidence>
<evidence type="ECO:0000256" key="1">
    <source>
        <dbReference type="SAM" id="Coils"/>
    </source>
</evidence>
<feature type="chain" id="PRO_5034093273" description="DUF6697 domain-containing protein" evidence="3">
    <location>
        <begin position="22"/>
        <end position="440"/>
    </location>
</feature>
<dbReference type="RefSeq" id="XP_037220791.1">
    <property type="nucleotide sequence ID" value="XM_037362870.1"/>
</dbReference>
<name>A0A8H6W965_9AGAR</name>
<dbReference type="Proteomes" id="UP000636479">
    <property type="component" value="Unassembled WGS sequence"/>
</dbReference>
<keyword evidence="3" id="KW-0732">Signal</keyword>
<gene>
    <name evidence="5" type="ORF">MIND_00611700</name>
</gene>
<reference evidence="5" key="1">
    <citation type="submission" date="2020-05" db="EMBL/GenBank/DDBJ databases">
        <title>Mycena genomes resolve the evolution of fungal bioluminescence.</title>
        <authorList>
            <person name="Tsai I.J."/>
        </authorList>
    </citation>
    <scope>NUCLEOTIDE SEQUENCE</scope>
    <source>
        <strain evidence="5">171206Taipei</strain>
    </source>
</reference>
<dbReference type="InterPro" id="IPR046520">
    <property type="entry name" value="DUF6697"/>
</dbReference>
<evidence type="ECO:0000256" key="3">
    <source>
        <dbReference type="SAM" id="SignalP"/>
    </source>
</evidence>
<dbReference type="Pfam" id="PF20411">
    <property type="entry name" value="DUF6697"/>
    <property type="match status" value="1"/>
</dbReference>
<organism evidence="5 6">
    <name type="scientific">Mycena indigotica</name>
    <dbReference type="NCBI Taxonomy" id="2126181"/>
    <lineage>
        <taxon>Eukaryota</taxon>
        <taxon>Fungi</taxon>
        <taxon>Dikarya</taxon>
        <taxon>Basidiomycota</taxon>
        <taxon>Agaricomycotina</taxon>
        <taxon>Agaricomycetes</taxon>
        <taxon>Agaricomycetidae</taxon>
        <taxon>Agaricales</taxon>
        <taxon>Marasmiineae</taxon>
        <taxon>Mycenaceae</taxon>
        <taxon>Mycena</taxon>
    </lineage>
</organism>
<keyword evidence="6" id="KW-1185">Reference proteome</keyword>
<evidence type="ECO:0000313" key="5">
    <source>
        <dbReference type="EMBL" id="KAF7303819.1"/>
    </source>
</evidence>
<feature type="domain" description="DUF6697" evidence="4">
    <location>
        <begin position="209"/>
        <end position="389"/>
    </location>
</feature>
<feature type="coiled-coil region" evidence="1">
    <location>
        <begin position="25"/>
        <end position="80"/>
    </location>
</feature>
<comment type="caution">
    <text evidence="5">The sequence shown here is derived from an EMBL/GenBank/DDBJ whole genome shotgun (WGS) entry which is preliminary data.</text>
</comment>
<evidence type="ECO:0000256" key="2">
    <source>
        <dbReference type="SAM" id="MobiDB-lite"/>
    </source>
</evidence>
<feature type="compositionally biased region" description="Basic and acidic residues" evidence="2">
    <location>
        <begin position="395"/>
        <end position="410"/>
    </location>
</feature>
<keyword evidence="1" id="KW-0175">Coiled coil</keyword>
<proteinExistence type="predicted"/>
<dbReference type="AlphaFoldDB" id="A0A8H6W965"/>
<protein>
    <recommendedName>
        <fullName evidence="4">DUF6697 domain-containing protein</fullName>
    </recommendedName>
</protein>
<feature type="signal peptide" evidence="3">
    <location>
        <begin position="1"/>
        <end position="21"/>
    </location>
</feature>
<dbReference type="GeneID" id="59345386"/>